<keyword evidence="2" id="KW-1133">Transmembrane helix</keyword>
<dbReference type="Gene3D" id="2.60.40.10">
    <property type="entry name" value="Immunoglobulins"/>
    <property type="match status" value="1"/>
</dbReference>
<feature type="region of interest" description="Disordered" evidence="1">
    <location>
        <begin position="219"/>
        <end position="266"/>
    </location>
</feature>
<evidence type="ECO:0000256" key="1">
    <source>
        <dbReference type="SAM" id="MobiDB-lite"/>
    </source>
</evidence>
<feature type="compositionally biased region" description="Polar residues" evidence="1">
    <location>
        <begin position="244"/>
        <end position="263"/>
    </location>
</feature>
<dbReference type="InterPro" id="IPR041100">
    <property type="entry name" value="TQ"/>
</dbReference>
<feature type="region of interest" description="Disordered" evidence="1">
    <location>
        <begin position="84"/>
        <end position="106"/>
    </location>
</feature>
<evidence type="ECO:0000313" key="4">
    <source>
        <dbReference type="EMBL" id="EFD05160.1"/>
    </source>
</evidence>
<evidence type="ECO:0000259" key="3">
    <source>
        <dbReference type="Pfam" id="PF18202"/>
    </source>
</evidence>
<organism evidence="4 5">
    <name type="scientific">Peptostreptococcus anaerobius 653-L</name>
    <dbReference type="NCBI Taxonomy" id="596329"/>
    <lineage>
        <taxon>Bacteria</taxon>
        <taxon>Bacillati</taxon>
        <taxon>Bacillota</taxon>
        <taxon>Clostridia</taxon>
        <taxon>Peptostreptococcales</taxon>
        <taxon>Peptostreptococcaceae</taxon>
        <taxon>Peptostreptococcus</taxon>
    </lineage>
</organism>
<dbReference type="AlphaFoldDB" id="D3MRS8"/>
<dbReference type="Gene3D" id="2.60.40.3930">
    <property type="match status" value="1"/>
</dbReference>
<name>D3MRS8_9FIRM</name>
<feature type="compositionally biased region" description="Gly residues" evidence="1">
    <location>
        <begin position="230"/>
        <end position="240"/>
    </location>
</feature>
<keyword evidence="2" id="KW-0472">Membrane</keyword>
<sequence length="298" mass="31961">MDITDVNNPEQVGEPVVKIVTVNDTGKGTWEVKFPNVELKENHKYVVYEKATSNKLLKIGQDGKPVANVIEHKDNTDKAQTIIVSKSGTTNPGGSNNNGGSNNETTHNKDLVVRKVTLGNDNVSLVRVVGAKIVIYEGVGKFRKEVDKWTTEKDLDHTVRGLEVGKKYTFHEEAAPKGLKVVTDFEFVIDKDGKVTILSSLTSGNAEFKDGVLVVTDDKDTGSGRQSGETGQGQPGGTGRGQSYKPSYESTGGSSHGTKTLTATGDGVNPSVYAGSMFALGVAMIILGRKRKIHVKSK</sequence>
<dbReference type="EMBL" id="ADJN01000043">
    <property type="protein sequence ID" value="EFD05160.1"/>
    <property type="molecule type" value="Genomic_DNA"/>
</dbReference>
<evidence type="ECO:0000256" key="2">
    <source>
        <dbReference type="SAM" id="Phobius"/>
    </source>
</evidence>
<feature type="compositionally biased region" description="Low complexity" evidence="1">
    <location>
        <begin position="85"/>
        <end position="105"/>
    </location>
</feature>
<dbReference type="Proteomes" id="UP000004206">
    <property type="component" value="Unassembled WGS sequence"/>
</dbReference>
<protein>
    <submittedName>
        <fullName evidence="4">LPXTG-motif cell wall anchor domain protein</fullName>
    </submittedName>
</protein>
<gene>
    <name evidence="4" type="ORF">HMPREF0631_1793</name>
</gene>
<accession>D3MRS8</accession>
<proteinExistence type="predicted"/>
<evidence type="ECO:0000313" key="5">
    <source>
        <dbReference type="Proteomes" id="UP000004206"/>
    </source>
</evidence>
<keyword evidence="5" id="KW-1185">Reference proteome</keyword>
<keyword evidence="2" id="KW-0812">Transmembrane</keyword>
<feature type="domain" description="T-Q ester bond containing" evidence="3">
    <location>
        <begin position="13"/>
        <end position="84"/>
    </location>
</feature>
<feature type="transmembrane region" description="Helical" evidence="2">
    <location>
        <begin position="271"/>
        <end position="288"/>
    </location>
</feature>
<dbReference type="Pfam" id="PF18202">
    <property type="entry name" value="TQ"/>
    <property type="match status" value="1"/>
</dbReference>
<dbReference type="InterPro" id="IPR013783">
    <property type="entry name" value="Ig-like_fold"/>
</dbReference>
<comment type="caution">
    <text evidence="4">The sequence shown here is derived from an EMBL/GenBank/DDBJ whole genome shotgun (WGS) entry which is preliminary data.</text>
</comment>
<reference evidence="4 5" key="1">
    <citation type="submission" date="2010-01" db="EMBL/GenBank/DDBJ databases">
        <authorList>
            <person name="Dodson R."/>
            <person name="Madupu R."/>
            <person name="Durkin A.S."/>
            <person name="Torralba M."/>
            <person name="Methe B."/>
            <person name="Sutton G.G."/>
            <person name="Strausberg R.L."/>
            <person name="Nelson K.E."/>
        </authorList>
    </citation>
    <scope>NUCLEOTIDE SEQUENCE [LARGE SCALE GENOMIC DNA]</scope>
    <source>
        <strain evidence="4 5">653-L</strain>
    </source>
</reference>